<dbReference type="InterPro" id="IPR005479">
    <property type="entry name" value="CPAse_ATP-bd"/>
</dbReference>
<dbReference type="Pfam" id="PF00289">
    <property type="entry name" value="Biotin_carb_N"/>
    <property type="match status" value="1"/>
</dbReference>
<evidence type="ECO:0000313" key="8">
    <source>
        <dbReference type="EMBL" id="NVK98888.1"/>
    </source>
</evidence>
<evidence type="ECO:0000256" key="3">
    <source>
        <dbReference type="ARBA" id="ARBA00022840"/>
    </source>
</evidence>
<dbReference type="PROSITE" id="PS00867">
    <property type="entry name" value="CPSASE_2"/>
    <property type="match status" value="1"/>
</dbReference>
<dbReference type="OMA" id="GLCFIGP"/>
<dbReference type="GO" id="GO:0046872">
    <property type="term" value="F:metal ion binding"/>
    <property type="evidence" value="ECO:0007669"/>
    <property type="project" value="InterPro"/>
</dbReference>
<dbReference type="Proteomes" id="UP000565723">
    <property type="component" value="Unassembled WGS sequence"/>
</dbReference>
<evidence type="ECO:0000259" key="7">
    <source>
        <dbReference type="PROSITE" id="PS50979"/>
    </source>
</evidence>
<evidence type="ECO:0000259" key="6">
    <source>
        <dbReference type="PROSITE" id="PS50975"/>
    </source>
</evidence>
<dbReference type="SMART" id="SM00878">
    <property type="entry name" value="Biotin_carb_C"/>
    <property type="match status" value="1"/>
</dbReference>
<evidence type="ECO:0000256" key="5">
    <source>
        <dbReference type="PROSITE-ProRule" id="PRU00409"/>
    </source>
</evidence>
<dbReference type="RefSeq" id="WP_011048247.1">
    <property type="nucleotide sequence ID" value="NZ_CP076685.1"/>
</dbReference>
<keyword evidence="1" id="KW-0436">Ligase</keyword>
<dbReference type="SUPFAM" id="SSF52440">
    <property type="entry name" value="PreATP-grasp domain"/>
    <property type="match status" value="1"/>
</dbReference>
<feature type="domain" description="ATP-grasp" evidence="6">
    <location>
        <begin position="119"/>
        <end position="318"/>
    </location>
</feature>
<dbReference type="GO" id="GO:0016874">
    <property type="term" value="F:ligase activity"/>
    <property type="evidence" value="ECO:0007669"/>
    <property type="project" value="UniProtKB-KW"/>
</dbReference>
<evidence type="ECO:0000313" key="9">
    <source>
        <dbReference type="Proteomes" id="UP000565723"/>
    </source>
</evidence>
<dbReference type="PANTHER" id="PTHR18866:SF33">
    <property type="entry name" value="METHYLCROTONOYL-COA CARBOXYLASE SUBUNIT ALPHA, MITOCHONDRIAL-RELATED"/>
    <property type="match status" value="1"/>
</dbReference>
<dbReference type="Pfam" id="PF02786">
    <property type="entry name" value="CPSase_L_D2"/>
    <property type="match status" value="1"/>
</dbReference>
<organism evidence="8 9">
    <name type="scientific">Ruegeria pomeroyi</name>
    <dbReference type="NCBI Taxonomy" id="89184"/>
    <lineage>
        <taxon>Bacteria</taxon>
        <taxon>Pseudomonadati</taxon>
        <taxon>Pseudomonadota</taxon>
        <taxon>Alphaproteobacteria</taxon>
        <taxon>Rhodobacterales</taxon>
        <taxon>Roseobacteraceae</taxon>
        <taxon>Ruegeria</taxon>
    </lineage>
</organism>
<feature type="domain" description="Biotin carboxylation" evidence="7">
    <location>
        <begin position="1"/>
        <end position="448"/>
    </location>
</feature>
<gene>
    <name evidence="8" type="ORF">HW564_18325</name>
</gene>
<reference evidence="8 9" key="1">
    <citation type="journal article" date="2020" name="Proc. Natl. Acad. Sci. U.S.A.">
        <title>Ecological drivers of bacterial community assembly in synthetic phycospheres.</title>
        <authorList>
            <person name="Fu H."/>
            <person name="Uchimiya M."/>
            <person name="Gore J."/>
            <person name="Moran M.A."/>
        </authorList>
    </citation>
    <scope>NUCLEOTIDE SEQUENCE [LARGE SCALE GENOMIC DNA]</scope>
    <source>
        <strain evidence="8">HF-Din03</strain>
    </source>
</reference>
<dbReference type="SUPFAM" id="SSF51246">
    <property type="entry name" value="Rudiment single hybrid motif"/>
    <property type="match status" value="1"/>
</dbReference>
<name>A0A850LLM3_9RHOB</name>
<comment type="caution">
    <text evidence="8">The sequence shown here is derived from an EMBL/GenBank/DDBJ whole genome shotgun (WGS) entry which is preliminary data.</text>
</comment>
<dbReference type="InterPro" id="IPR011764">
    <property type="entry name" value="Biotin_carboxylation_dom"/>
</dbReference>
<accession>A0A850LLM3</accession>
<keyword evidence="2 5" id="KW-0547">Nucleotide-binding</keyword>
<dbReference type="PANTHER" id="PTHR18866">
    <property type="entry name" value="CARBOXYLASE:PYRUVATE/ACETYL-COA/PROPIONYL-COA CARBOXYLASE"/>
    <property type="match status" value="1"/>
</dbReference>
<protein>
    <submittedName>
        <fullName evidence="8">ATP-grasp domain-containing protein</fullName>
    </submittedName>
</protein>
<dbReference type="InterPro" id="IPR005482">
    <property type="entry name" value="Biotin_COase_C"/>
</dbReference>
<dbReference type="EMBL" id="JABXIY010000051">
    <property type="protein sequence ID" value="NVK98888.1"/>
    <property type="molecule type" value="Genomic_DNA"/>
</dbReference>
<dbReference type="PROSITE" id="PS50979">
    <property type="entry name" value="BC"/>
    <property type="match status" value="1"/>
</dbReference>
<sequence length="456" mass="48379">MKRLLIANRGEIACRIIRAARSLGIETVAVYSEADAGALHVEMADQAVSLGPPPAAQSYLRQDALIEAARAKGAGAVHPGYGFLSESASFARAVVNSGLTWIGPAPETIADMGDKGRARALAIKAGVPVLPGSDSFAEGALDGVEEAGATVGFPLLVKATAGGGGIGMQRVDDPAKLRKIAERTQSAAARSFGDGSVFLERFIARARHIEIQVFGFGDGRAVHLHERDCSLQRRFQKVVEESPAPGLDRAIVARMGEVACALASAVNYSGAGTVEFVMDADTGEFFFLEMNTRIQVEHPVSEMVTGTDLVAAQLRLAAGDDIHDDLADRAPSGHAVECRLYAENPAKKFLPSPGTLERFSLPDGMDGVRVDTGVREGDTITPFYDPMIAKIIAWGESRDEALERINAALRATHVEGLATNRDFLIAITSNPTFRSGEVWTGFIDTHLDALLSAQSG</sequence>
<keyword evidence="3 5" id="KW-0067">ATP-binding</keyword>
<dbReference type="InterPro" id="IPR011761">
    <property type="entry name" value="ATP-grasp"/>
</dbReference>
<dbReference type="SUPFAM" id="SSF56059">
    <property type="entry name" value="Glutathione synthetase ATP-binding domain-like"/>
    <property type="match status" value="1"/>
</dbReference>
<dbReference type="InterPro" id="IPR016185">
    <property type="entry name" value="PreATP-grasp_dom_sf"/>
</dbReference>
<dbReference type="GO" id="GO:0005524">
    <property type="term" value="F:ATP binding"/>
    <property type="evidence" value="ECO:0007669"/>
    <property type="project" value="UniProtKB-UniRule"/>
</dbReference>
<evidence type="ECO:0000256" key="2">
    <source>
        <dbReference type="ARBA" id="ARBA00022741"/>
    </source>
</evidence>
<dbReference type="PROSITE" id="PS50975">
    <property type="entry name" value="ATP_GRASP"/>
    <property type="match status" value="1"/>
</dbReference>
<dbReference type="InterPro" id="IPR050856">
    <property type="entry name" value="Biotin_carboxylase_complex"/>
</dbReference>
<dbReference type="InterPro" id="IPR011054">
    <property type="entry name" value="Rudment_hybrid_motif"/>
</dbReference>
<dbReference type="FunFam" id="3.40.50.20:FF:000010">
    <property type="entry name" value="Propionyl-CoA carboxylase subunit alpha"/>
    <property type="match status" value="1"/>
</dbReference>
<evidence type="ECO:0000256" key="1">
    <source>
        <dbReference type="ARBA" id="ARBA00022598"/>
    </source>
</evidence>
<dbReference type="Gene3D" id="3.30.470.20">
    <property type="entry name" value="ATP-grasp fold, B domain"/>
    <property type="match status" value="1"/>
</dbReference>
<proteinExistence type="predicted"/>
<dbReference type="AlphaFoldDB" id="A0A850LLM3"/>
<evidence type="ECO:0000256" key="4">
    <source>
        <dbReference type="ARBA" id="ARBA00023267"/>
    </source>
</evidence>
<keyword evidence="4" id="KW-0092">Biotin</keyword>
<dbReference type="PROSITE" id="PS00866">
    <property type="entry name" value="CPSASE_1"/>
    <property type="match status" value="1"/>
</dbReference>
<dbReference type="Pfam" id="PF02785">
    <property type="entry name" value="Biotin_carb_C"/>
    <property type="match status" value="1"/>
</dbReference>
<dbReference type="InterPro" id="IPR005481">
    <property type="entry name" value="BC-like_N"/>
</dbReference>